<comment type="caution">
    <text evidence="2">The sequence shown here is derived from an EMBL/GenBank/DDBJ whole genome shotgun (WGS) entry which is preliminary data.</text>
</comment>
<feature type="compositionally biased region" description="Basic and acidic residues" evidence="1">
    <location>
        <begin position="219"/>
        <end position="229"/>
    </location>
</feature>
<dbReference type="Proteomes" id="UP000812966">
    <property type="component" value="Unassembled WGS sequence"/>
</dbReference>
<evidence type="ECO:0000313" key="3">
    <source>
        <dbReference type="Proteomes" id="UP000812966"/>
    </source>
</evidence>
<name>A0A8K0NLM3_9TREE</name>
<protein>
    <submittedName>
        <fullName evidence="2">Uncharacterized protein</fullName>
    </submittedName>
</protein>
<feature type="compositionally biased region" description="Low complexity" evidence="1">
    <location>
        <begin position="289"/>
        <end position="298"/>
    </location>
</feature>
<feature type="region of interest" description="Disordered" evidence="1">
    <location>
        <begin position="545"/>
        <end position="568"/>
    </location>
</feature>
<feature type="region of interest" description="Disordered" evidence="1">
    <location>
        <begin position="592"/>
        <end position="624"/>
    </location>
</feature>
<organism evidence="2 3">
    <name type="scientific">Filobasidium floriforme</name>
    <dbReference type="NCBI Taxonomy" id="5210"/>
    <lineage>
        <taxon>Eukaryota</taxon>
        <taxon>Fungi</taxon>
        <taxon>Dikarya</taxon>
        <taxon>Basidiomycota</taxon>
        <taxon>Agaricomycotina</taxon>
        <taxon>Tremellomycetes</taxon>
        <taxon>Filobasidiales</taxon>
        <taxon>Filobasidiaceae</taxon>
        <taxon>Filobasidium</taxon>
    </lineage>
</organism>
<feature type="compositionally biased region" description="Acidic residues" evidence="1">
    <location>
        <begin position="372"/>
        <end position="384"/>
    </location>
</feature>
<feature type="compositionally biased region" description="Low complexity" evidence="1">
    <location>
        <begin position="174"/>
        <end position="199"/>
    </location>
</feature>
<feature type="compositionally biased region" description="Polar residues" evidence="1">
    <location>
        <begin position="98"/>
        <end position="145"/>
    </location>
</feature>
<proteinExistence type="predicted"/>
<reference evidence="2" key="1">
    <citation type="submission" date="2020-04" db="EMBL/GenBank/DDBJ databases">
        <title>Analysis of mating type loci in Filobasidium floriforme.</title>
        <authorList>
            <person name="Nowrousian M."/>
        </authorList>
    </citation>
    <scope>NUCLEOTIDE SEQUENCE</scope>
    <source>
        <strain evidence="2">CBS 6242</strain>
    </source>
</reference>
<feature type="compositionally biased region" description="Basic and acidic residues" evidence="1">
    <location>
        <begin position="549"/>
        <end position="568"/>
    </location>
</feature>
<keyword evidence="3" id="KW-1185">Reference proteome</keyword>
<dbReference type="EMBL" id="JABELV010000293">
    <property type="protein sequence ID" value="KAG7527421.1"/>
    <property type="molecule type" value="Genomic_DNA"/>
</dbReference>
<feature type="region of interest" description="Disordered" evidence="1">
    <location>
        <begin position="369"/>
        <end position="445"/>
    </location>
</feature>
<gene>
    <name evidence="2" type="ORF">FFLO_06952</name>
</gene>
<feature type="region of interest" description="Disordered" evidence="1">
    <location>
        <begin position="96"/>
        <end position="354"/>
    </location>
</feature>
<evidence type="ECO:0000256" key="1">
    <source>
        <dbReference type="SAM" id="MobiDB-lite"/>
    </source>
</evidence>
<feature type="compositionally biased region" description="Acidic residues" evidence="1">
    <location>
        <begin position="601"/>
        <end position="612"/>
    </location>
</feature>
<evidence type="ECO:0000313" key="2">
    <source>
        <dbReference type="EMBL" id="KAG7527421.1"/>
    </source>
</evidence>
<feature type="compositionally biased region" description="Low complexity" evidence="1">
    <location>
        <begin position="307"/>
        <end position="342"/>
    </location>
</feature>
<accession>A0A8K0NLM3</accession>
<feature type="compositionally biased region" description="Low complexity" evidence="1">
    <location>
        <begin position="258"/>
        <end position="281"/>
    </location>
</feature>
<sequence>MSGIAPEYAAFFPPSTHPNIPRYASSVLSTLRSSTGNRGTANELRPEQRAALAGISAILACERYGTEDISIEYARKRSATTRTIFQSTLAQCREIIASSRTTPSKSRSIASPRTTPGGSNSFLPGSPSRAPSTPRRTGGISNPFLSPSEKGKDKIGPVTPGRTPGSPFGRGRLDLTGLRRNTSTTSTSAGGADVTTGTTIEGSKHDRGTGSGADAGNRASEKGKGKEKQPVPVHGFAAGSGSEAESRPGPLSVPSPFLALSPSESPSKASGSTTGATGSAGPRVVASATKPIPTTPTKARQTAHPDPLLSPSRSRASPLASTSDSTSAPASASAGPIAPSPSRRGNASPMHNSLLKAKAEMIRRAGFAAIDERDEDEEEDEDELALGTRTSARRGADGGSPSKRRKFQGQGIDLESAIKSSHSISGRMGEEPTSPSSSKRKLREGLMEREVKPVRPIVDMLQLVLPPGLASISSASATAASPAATTTMKMTPYLVSPYVSIHHPPLTYSGISNHVLPSALDRIFAKTVPSAEYAWGPSFLMQSKGGHGYVDRDENQQGDEGRDEEREMWKRLDMADKRKRRAEKRRRRVLKHLQKGLEMPHEDDDAGMDVDDDQGRKKRRIERPRWEREFGMEGNHAGNGLRMEALSEVYNAPGSVEAVNKESGAAAVPWDPKQAIWLARAESKGIAVKVWSEEVLGGST</sequence>
<dbReference type="AlphaFoldDB" id="A0A8K0NLM3"/>